<dbReference type="Proteomes" id="UP001165584">
    <property type="component" value="Unassembled WGS sequence"/>
</dbReference>
<evidence type="ECO:0000313" key="5">
    <source>
        <dbReference type="EMBL" id="MCS5716927.1"/>
    </source>
</evidence>
<dbReference type="PROSITE" id="PS00584">
    <property type="entry name" value="PFKB_KINASES_2"/>
    <property type="match status" value="1"/>
</dbReference>
<evidence type="ECO:0000256" key="1">
    <source>
        <dbReference type="ARBA" id="ARBA00010688"/>
    </source>
</evidence>
<reference evidence="5" key="1">
    <citation type="submission" date="2022-08" db="EMBL/GenBank/DDBJ databases">
        <authorList>
            <person name="Deng Y."/>
            <person name="Han X.-F."/>
            <person name="Zhang Y.-Q."/>
        </authorList>
    </citation>
    <scope>NUCLEOTIDE SEQUENCE</scope>
    <source>
        <strain evidence="5">CPCC 205763</strain>
    </source>
</reference>
<comment type="similarity">
    <text evidence="1">Belongs to the carbohydrate kinase PfkB family.</text>
</comment>
<dbReference type="PANTHER" id="PTHR43085:SF15">
    <property type="entry name" value="2-DEHYDRO-3-DEOXYGLUCONOKINASE"/>
    <property type="match status" value="1"/>
</dbReference>
<dbReference type="CDD" id="cd01166">
    <property type="entry name" value="KdgK"/>
    <property type="match status" value="1"/>
</dbReference>
<dbReference type="InterPro" id="IPR050306">
    <property type="entry name" value="PfkB_Carbo_kinase"/>
</dbReference>
<dbReference type="InterPro" id="IPR029056">
    <property type="entry name" value="Ribokinase-like"/>
</dbReference>
<evidence type="ECO:0000256" key="2">
    <source>
        <dbReference type="ARBA" id="ARBA00022679"/>
    </source>
</evidence>
<dbReference type="Pfam" id="PF00294">
    <property type="entry name" value="PfkB"/>
    <property type="match status" value="1"/>
</dbReference>
<dbReference type="InterPro" id="IPR002173">
    <property type="entry name" value="Carboh/pur_kinase_PfkB_CS"/>
</dbReference>
<sequence length="328" mass="34331">MVGIGEAMVLLEPGAGRTLETATAYSVHVAGAELNACAAVAALGGRPALVTRLGDDPFAARVHETARRLGVSLDADTDSARPTGIFFKEPVSSDARRVHYYRAGSAASRLGPEALERALAHHPRAVLVSGLTAALGEQPAELFRALAGHPEFSTRTWLVIDANLRPALGRWEESLAAIRDALPVTRLLIVGADEGEALFGTSDPGEIAHAAMSTGCREVVIKDGKRGCHWIDPEGHPRHLGSVATTVVDTVGAGDAFTGGYLWARLDGADPEAAALIGSRLAALVISAVGDTTGLPGPEKAAEIMRTAEHTTGLIERIRPLTFGERAR</sequence>
<accession>A0ABT2GMW3</accession>
<proteinExistence type="inferred from homology"/>
<evidence type="ECO:0000256" key="3">
    <source>
        <dbReference type="ARBA" id="ARBA00022777"/>
    </source>
</evidence>
<gene>
    <name evidence="5" type="ORF">N1027_02135</name>
</gene>
<dbReference type="GO" id="GO:0016301">
    <property type="term" value="F:kinase activity"/>
    <property type="evidence" value="ECO:0007669"/>
    <property type="project" value="UniProtKB-KW"/>
</dbReference>
<dbReference type="RefSeq" id="WP_259504624.1">
    <property type="nucleotide sequence ID" value="NZ_JANLCM010000001.1"/>
</dbReference>
<keyword evidence="2" id="KW-0808">Transferase</keyword>
<evidence type="ECO:0000259" key="4">
    <source>
        <dbReference type="Pfam" id="PF00294"/>
    </source>
</evidence>
<protein>
    <submittedName>
        <fullName evidence="5">Sugar kinase</fullName>
    </submittedName>
</protein>
<dbReference type="InterPro" id="IPR011611">
    <property type="entry name" value="PfkB_dom"/>
</dbReference>
<keyword evidence="3 5" id="KW-0418">Kinase</keyword>
<evidence type="ECO:0000313" key="6">
    <source>
        <dbReference type="Proteomes" id="UP001165584"/>
    </source>
</evidence>
<organism evidence="5 6">
    <name type="scientific">Herbiconiux aconitum</name>
    <dbReference type="NCBI Taxonomy" id="2970913"/>
    <lineage>
        <taxon>Bacteria</taxon>
        <taxon>Bacillati</taxon>
        <taxon>Actinomycetota</taxon>
        <taxon>Actinomycetes</taxon>
        <taxon>Micrococcales</taxon>
        <taxon>Microbacteriaceae</taxon>
        <taxon>Herbiconiux</taxon>
    </lineage>
</organism>
<dbReference type="PANTHER" id="PTHR43085">
    <property type="entry name" value="HEXOKINASE FAMILY MEMBER"/>
    <property type="match status" value="1"/>
</dbReference>
<dbReference type="EMBL" id="JANLCM010000001">
    <property type="protein sequence ID" value="MCS5716927.1"/>
    <property type="molecule type" value="Genomic_DNA"/>
</dbReference>
<dbReference type="SUPFAM" id="SSF53613">
    <property type="entry name" value="Ribokinase-like"/>
    <property type="match status" value="1"/>
</dbReference>
<comment type="caution">
    <text evidence="5">The sequence shown here is derived from an EMBL/GenBank/DDBJ whole genome shotgun (WGS) entry which is preliminary data.</text>
</comment>
<dbReference type="Gene3D" id="3.40.1190.20">
    <property type="match status" value="1"/>
</dbReference>
<name>A0ABT2GMW3_9MICO</name>
<feature type="domain" description="Carbohydrate kinase PfkB" evidence="4">
    <location>
        <begin position="4"/>
        <end position="296"/>
    </location>
</feature>
<keyword evidence="6" id="KW-1185">Reference proteome</keyword>